<accession>A0A7Y3S3M7</accession>
<dbReference type="SMART" id="SM00822">
    <property type="entry name" value="PKS_KR"/>
    <property type="match status" value="1"/>
</dbReference>
<dbReference type="CDD" id="cd05374">
    <property type="entry name" value="17beta-HSD-like_SDR_c"/>
    <property type="match status" value="1"/>
</dbReference>
<dbReference type="Gene3D" id="3.40.50.720">
    <property type="entry name" value="NAD(P)-binding Rossmann-like Domain"/>
    <property type="match status" value="1"/>
</dbReference>
<organism evidence="3 4">
    <name type="scientific">Rhizobium sophorae</name>
    <dbReference type="NCBI Taxonomy" id="1535242"/>
    <lineage>
        <taxon>Bacteria</taxon>
        <taxon>Pseudomonadati</taxon>
        <taxon>Pseudomonadota</taxon>
        <taxon>Alphaproteobacteria</taxon>
        <taxon>Hyphomicrobiales</taxon>
        <taxon>Rhizobiaceae</taxon>
        <taxon>Rhizobium/Agrobacterium group</taxon>
        <taxon>Rhizobium</taxon>
    </lineage>
</organism>
<dbReference type="AlphaFoldDB" id="A0A7Y3S3M7"/>
<evidence type="ECO:0000313" key="4">
    <source>
        <dbReference type="Proteomes" id="UP000519972"/>
    </source>
</evidence>
<evidence type="ECO:0000259" key="2">
    <source>
        <dbReference type="SMART" id="SM00822"/>
    </source>
</evidence>
<dbReference type="InterPro" id="IPR057326">
    <property type="entry name" value="KR_dom"/>
</dbReference>
<evidence type="ECO:0000313" key="3">
    <source>
        <dbReference type="EMBL" id="NNU36020.1"/>
    </source>
</evidence>
<proteinExistence type="inferred from homology"/>
<dbReference type="InterPro" id="IPR036291">
    <property type="entry name" value="NAD(P)-bd_dom_sf"/>
</dbReference>
<dbReference type="EMBL" id="JABFCN010000009">
    <property type="protein sequence ID" value="NNU36020.1"/>
    <property type="molecule type" value="Genomic_DNA"/>
</dbReference>
<dbReference type="InterPro" id="IPR020904">
    <property type="entry name" value="Sc_DH/Rdtase_CS"/>
</dbReference>
<protein>
    <submittedName>
        <fullName evidence="3">SDR family oxidoreductase</fullName>
    </submittedName>
</protein>
<dbReference type="InterPro" id="IPR051911">
    <property type="entry name" value="SDR_oxidoreductase"/>
</dbReference>
<dbReference type="InterPro" id="IPR002347">
    <property type="entry name" value="SDR_fam"/>
</dbReference>
<sequence length="303" mass="32943">MTKVVIITGAGTGMGRLVARSLAQAGHTVYATMRFVEGRNRDKAEEALAFASDHEVNLRPLELDVNSDASIEQAVQTVTANEGRIDVLVHNAAHLYFGITEAFTPEQILASLNTNTVGALRVNRRVLPVMREQGSGLLLWIGSGTSRVVPPFLAPYTAAKAAMDSFADSISYEVARFGIETSILMPGPFVEGTAHFPHAEFPADETVQKKYLALYEDAIAGNEQSTRALFPDDVTADVQAVADEALRIVDLPHGSRPYRSEVDFSDFGDAPVNAVATVMRERLLKRFGLSDLLHPTNFRSQGK</sequence>
<comment type="similarity">
    <text evidence="1">Belongs to the short-chain dehydrogenases/reductases (SDR) family.</text>
</comment>
<feature type="domain" description="Ketoreductase" evidence="2">
    <location>
        <begin position="3"/>
        <end position="193"/>
    </location>
</feature>
<dbReference type="Pfam" id="PF00106">
    <property type="entry name" value="adh_short"/>
    <property type="match status" value="1"/>
</dbReference>
<keyword evidence="4" id="KW-1185">Reference proteome</keyword>
<comment type="caution">
    <text evidence="3">The sequence shown here is derived from an EMBL/GenBank/DDBJ whole genome shotgun (WGS) entry which is preliminary data.</text>
</comment>
<dbReference type="PRINTS" id="PR00081">
    <property type="entry name" value="GDHRDH"/>
</dbReference>
<dbReference type="Proteomes" id="UP000519972">
    <property type="component" value="Unassembled WGS sequence"/>
</dbReference>
<dbReference type="PANTHER" id="PTHR43976:SF9">
    <property type="entry name" value="OXIDOREDUCTASE"/>
    <property type="match status" value="1"/>
</dbReference>
<gene>
    <name evidence="3" type="ORF">G9X64_05890</name>
</gene>
<name>A0A7Y3S3M7_9HYPH</name>
<dbReference type="SUPFAM" id="SSF51735">
    <property type="entry name" value="NAD(P)-binding Rossmann-fold domains"/>
    <property type="match status" value="1"/>
</dbReference>
<reference evidence="3 4" key="1">
    <citation type="submission" date="2020-02" db="EMBL/GenBank/DDBJ databases">
        <authorList>
            <person name="Sun Q."/>
        </authorList>
    </citation>
    <scope>NUCLEOTIDE SEQUENCE [LARGE SCALE GENOMIC DNA]</scope>
    <source>
        <strain evidence="3 4">CCBAU 03386</strain>
    </source>
</reference>
<dbReference type="PRINTS" id="PR00080">
    <property type="entry name" value="SDRFAMILY"/>
</dbReference>
<dbReference type="RefSeq" id="WP_171376159.1">
    <property type="nucleotide sequence ID" value="NZ_JABFCN010000009.1"/>
</dbReference>
<evidence type="ECO:0000256" key="1">
    <source>
        <dbReference type="RuleBase" id="RU000363"/>
    </source>
</evidence>
<dbReference type="PROSITE" id="PS00061">
    <property type="entry name" value="ADH_SHORT"/>
    <property type="match status" value="1"/>
</dbReference>
<dbReference type="PANTHER" id="PTHR43976">
    <property type="entry name" value="SHORT CHAIN DEHYDROGENASE"/>
    <property type="match status" value="1"/>
</dbReference>